<evidence type="ECO:0000256" key="1">
    <source>
        <dbReference type="SAM" id="MobiDB-lite"/>
    </source>
</evidence>
<name>A0ABV7K7S7_9HYPH</name>
<dbReference type="SUPFAM" id="SSF53822">
    <property type="entry name" value="Periplasmic binding protein-like I"/>
    <property type="match status" value="1"/>
</dbReference>
<dbReference type="EMBL" id="JBHRTK010000002">
    <property type="protein sequence ID" value="MFC3205016.1"/>
    <property type="molecule type" value="Genomic_DNA"/>
</dbReference>
<reference evidence="4" key="1">
    <citation type="journal article" date="2019" name="Int. J. Syst. Evol. Microbiol.">
        <title>The Global Catalogue of Microorganisms (GCM) 10K type strain sequencing project: providing services to taxonomists for standard genome sequencing and annotation.</title>
        <authorList>
            <consortium name="The Broad Institute Genomics Platform"/>
            <consortium name="The Broad Institute Genome Sequencing Center for Infectious Disease"/>
            <person name="Wu L."/>
            <person name="Ma J."/>
        </authorList>
    </citation>
    <scope>NUCLEOTIDE SEQUENCE [LARGE SCALE GENOMIC DNA]</scope>
    <source>
        <strain evidence="4">KCTC 52165</strain>
    </source>
</reference>
<comment type="caution">
    <text evidence="3">The sequence shown here is derived from an EMBL/GenBank/DDBJ whole genome shotgun (WGS) entry which is preliminary data.</text>
</comment>
<dbReference type="Gene3D" id="3.40.50.2300">
    <property type="match status" value="2"/>
</dbReference>
<protein>
    <recommendedName>
        <fullName evidence="5">ABC transporter substrate-binding protein</fullName>
    </recommendedName>
</protein>
<proteinExistence type="predicted"/>
<keyword evidence="2" id="KW-0732">Signal</keyword>
<dbReference type="InterPro" id="IPR028082">
    <property type="entry name" value="Peripla_BP_I"/>
</dbReference>
<feature type="signal peptide" evidence="2">
    <location>
        <begin position="1"/>
        <end position="23"/>
    </location>
</feature>
<dbReference type="RefSeq" id="WP_378218095.1">
    <property type="nucleotide sequence ID" value="NZ_JBHRTK010000002.1"/>
</dbReference>
<evidence type="ECO:0000313" key="4">
    <source>
        <dbReference type="Proteomes" id="UP001595583"/>
    </source>
</evidence>
<organism evidence="3 4">
    <name type="scientific">Aquamicrobium soli</name>
    <dbReference type="NCBI Taxonomy" id="1811518"/>
    <lineage>
        <taxon>Bacteria</taxon>
        <taxon>Pseudomonadati</taxon>
        <taxon>Pseudomonadota</taxon>
        <taxon>Alphaproteobacteria</taxon>
        <taxon>Hyphomicrobiales</taxon>
        <taxon>Phyllobacteriaceae</taxon>
        <taxon>Aquamicrobium</taxon>
    </lineage>
</organism>
<feature type="region of interest" description="Disordered" evidence="1">
    <location>
        <begin position="33"/>
        <end position="52"/>
    </location>
</feature>
<keyword evidence="4" id="KW-1185">Reference proteome</keyword>
<evidence type="ECO:0008006" key="5">
    <source>
        <dbReference type="Google" id="ProtNLM"/>
    </source>
</evidence>
<feature type="chain" id="PRO_5046477053" description="ABC transporter substrate-binding protein" evidence="2">
    <location>
        <begin position="24"/>
        <end position="373"/>
    </location>
</feature>
<gene>
    <name evidence="3" type="ORF">ACFOHJ_02230</name>
</gene>
<dbReference type="Proteomes" id="UP001595583">
    <property type="component" value="Unassembled WGS sequence"/>
</dbReference>
<accession>A0ABV7K7S7</accession>
<evidence type="ECO:0000256" key="2">
    <source>
        <dbReference type="SAM" id="SignalP"/>
    </source>
</evidence>
<evidence type="ECO:0000313" key="3">
    <source>
        <dbReference type="EMBL" id="MFC3205016.1"/>
    </source>
</evidence>
<sequence>RMGALFGRAGTVFALLTALAVFSGCQSSSPSGALESVAPPADASTPVDPPSAGQGAQIALFMDAGMGGAADDYRDGALLAAKALGGGTLALTVHDLRGKPGDTAAQVKGQLAADTRFLIGSPSLGKAFKGVAANPAVVLLGSEPQPGSVAIVSDEIDAALEAATYAAGQGQSKVMVVATRPLSKAQEQRLRAGMTKGGAQLLGIVTDPGSSAGQKSLEKLGETQAMLLLGAEAPSVVAPALRQRGGLGAQVPFLGSHAWPSGSYGEPALEGSLLALIDQTSLKRISKRFEQAYGRPLSLEAAYGFDAVAVAAGLARTKGGQTISADALRGSAGFAGATGVFRFGPDGRVERRLAIYRLKGGKPTLQRSAPAGF</sequence>
<feature type="non-terminal residue" evidence="3">
    <location>
        <position position="1"/>
    </location>
</feature>